<dbReference type="InterPro" id="IPR007590">
    <property type="entry name" value="Saf4/Yju2"/>
</dbReference>
<reference evidence="3" key="1">
    <citation type="submission" date="2023-03" db="EMBL/GenBank/DDBJ databases">
        <authorList>
            <person name="Steffen K."/>
            <person name="Cardenas P."/>
        </authorList>
    </citation>
    <scope>NUCLEOTIDE SEQUENCE</scope>
</reference>
<comment type="similarity">
    <text evidence="1">Belongs to the CWC16 family.</text>
</comment>
<comment type="caution">
    <text evidence="3">The sequence shown here is derived from an EMBL/GenBank/DDBJ whole genome shotgun (WGS) entry which is preliminary data.</text>
</comment>
<dbReference type="Pfam" id="PF04502">
    <property type="entry name" value="Saf4_Yju2"/>
    <property type="match status" value="1"/>
</dbReference>
<dbReference type="GO" id="GO:0071014">
    <property type="term" value="C:post-mRNA release spliceosomal complex"/>
    <property type="evidence" value="ECO:0007669"/>
    <property type="project" value="TreeGrafter"/>
</dbReference>
<feature type="region of interest" description="Disordered" evidence="2">
    <location>
        <begin position="274"/>
        <end position="314"/>
    </location>
</feature>
<accession>A0AA35RXV4</accession>
<dbReference type="PANTHER" id="PTHR12111">
    <property type="entry name" value="SPLICING FACTOR YJU2"/>
    <property type="match status" value="1"/>
</dbReference>
<dbReference type="EMBL" id="CASHTH010001771">
    <property type="protein sequence ID" value="CAI8019709.1"/>
    <property type="molecule type" value="Genomic_DNA"/>
</dbReference>
<keyword evidence="4" id="KW-1185">Reference proteome</keyword>
<organism evidence="3 4">
    <name type="scientific">Geodia barretti</name>
    <name type="common">Barrett's horny sponge</name>
    <dbReference type="NCBI Taxonomy" id="519541"/>
    <lineage>
        <taxon>Eukaryota</taxon>
        <taxon>Metazoa</taxon>
        <taxon>Porifera</taxon>
        <taxon>Demospongiae</taxon>
        <taxon>Heteroscleromorpha</taxon>
        <taxon>Tetractinellida</taxon>
        <taxon>Astrophorina</taxon>
        <taxon>Geodiidae</taxon>
        <taxon>Geodia</taxon>
    </lineage>
</organism>
<feature type="compositionally biased region" description="Low complexity" evidence="2">
    <location>
        <begin position="304"/>
        <end position="314"/>
    </location>
</feature>
<dbReference type="PANTHER" id="PTHR12111:SF2">
    <property type="entry name" value="SPLICING FACTOR YJU2B-RELATED"/>
    <property type="match status" value="1"/>
</dbReference>
<gene>
    <name evidence="3" type="ORF">GBAR_LOCUS11826</name>
</gene>
<dbReference type="GO" id="GO:0000398">
    <property type="term" value="P:mRNA splicing, via spliceosome"/>
    <property type="evidence" value="ECO:0007669"/>
    <property type="project" value="InterPro"/>
</dbReference>
<evidence type="ECO:0000313" key="4">
    <source>
        <dbReference type="Proteomes" id="UP001174909"/>
    </source>
</evidence>
<name>A0AA35RXV4_GEOBA</name>
<dbReference type="AlphaFoldDB" id="A0AA35RXV4"/>
<dbReference type="Proteomes" id="UP001174909">
    <property type="component" value="Unassembled WGS sequence"/>
</dbReference>
<evidence type="ECO:0000256" key="1">
    <source>
        <dbReference type="ARBA" id="ARBA00005595"/>
    </source>
</evidence>
<evidence type="ECO:0000313" key="3">
    <source>
        <dbReference type="EMBL" id="CAI8019709.1"/>
    </source>
</evidence>
<protein>
    <submittedName>
        <fullName evidence="3">Coiled-coil domain-containing protein 130</fullName>
    </submittedName>
</protein>
<proteinExistence type="inferred from homology"/>
<evidence type="ECO:0000256" key="2">
    <source>
        <dbReference type="SAM" id="MobiDB-lite"/>
    </source>
</evidence>
<sequence length="314" mass="35300">MGERKSTNKYYPPDWTPDQGSLNTFHGSHPLRERARKLDRGILIIRFELPFNIWCNGCGSHVGMGVRYNAEKTRAGSYYSTPIFKFRMKCHLCDNHFEIQTDPKNMAYVVVSGASRKNERWEEKEGETVSVEGHSEAQKLASDAMYRLEHGVEDKTKADEAAPRIARIMAMNDEKLEDFGLNQLIRKKFRGEKKALKAKADADEEIQKRASISIPLVEEKKEDIVRARATEFAAGTSLAERKRRRREIKSQSVFGDGSKMAKVTVLKTGAKLDGSIFSRGRHERSTGGASSGSVDQHRQLLGIKTSSSSKTSKS</sequence>
<dbReference type="GO" id="GO:0005684">
    <property type="term" value="C:U2-type spliceosomal complex"/>
    <property type="evidence" value="ECO:0007669"/>
    <property type="project" value="TreeGrafter"/>
</dbReference>